<comment type="caution">
    <text evidence="1">The sequence shown here is derived from an EMBL/GenBank/DDBJ whole genome shotgun (WGS) entry which is preliminary data.</text>
</comment>
<protein>
    <submittedName>
        <fullName evidence="1">Phosphonate C-P lyase system protein PhnG</fullName>
    </submittedName>
</protein>
<evidence type="ECO:0000313" key="2">
    <source>
        <dbReference type="Proteomes" id="UP000315252"/>
    </source>
</evidence>
<dbReference type="Pfam" id="PF06754">
    <property type="entry name" value="PhnG"/>
    <property type="match status" value="1"/>
</dbReference>
<keyword evidence="1" id="KW-0456">Lyase</keyword>
<dbReference type="GO" id="GO:0016829">
    <property type="term" value="F:lyase activity"/>
    <property type="evidence" value="ECO:0007669"/>
    <property type="project" value="UniProtKB-KW"/>
</dbReference>
<dbReference type="Proteomes" id="UP000315252">
    <property type="component" value="Unassembled WGS sequence"/>
</dbReference>
<dbReference type="EMBL" id="VHSH01000008">
    <property type="protein sequence ID" value="TQV76369.1"/>
    <property type="molecule type" value="Genomic_DNA"/>
</dbReference>
<dbReference type="OrthoDB" id="530475at2"/>
<name>A0A545TGL1_9PROT</name>
<gene>
    <name evidence="1" type="primary">phnG</name>
    <name evidence="1" type="ORF">FKG95_21215</name>
</gene>
<accession>A0A545TGL1</accession>
<dbReference type="GO" id="GO:0015716">
    <property type="term" value="P:organic phosphonate transport"/>
    <property type="evidence" value="ECO:0007669"/>
    <property type="project" value="InterPro"/>
</dbReference>
<dbReference type="AlphaFoldDB" id="A0A545TGL1"/>
<evidence type="ECO:0000313" key="1">
    <source>
        <dbReference type="EMBL" id="TQV76369.1"/>
    </source>
</evidence>
<dbReference type="InterPro" id="IPR009609">
    <property type="entry name" value="Phosphonate_metab_PhnG"/>
</dbReference>
<reference evidence="1 2" key="1">
    <citation type="submission" date="2019-06" db="EMBL/GenBank/DDBJ databases">
        <title>Whole genome sequence for Rhodospirillaceae sp. R148.</title>
        <authorList>
            <person name="Wang G."/>
        </authorList>
    </citation>
    <scope>NUCLEOTIDE SEQUENCE [LARGE SCALE GENOMIC DNA]</scope>
    <source>
        <strain evidence="1 2">R148</strain>
    </source>
</reference>
<proteinExistence type="predicted"/>
<organism evidence="1 2">
    <name type="scientific">Denitrobaculum tricleocarpae</name>
    <dbReference type="NCBI Taxonomy" id="2591009"/>
    <lineage>
        <taxon>Bacteria</taxon>
        <taxon>Pseudomonadati</taxon>
        <taxon>Pseudomonadota</taxon>
        <taxon>Alphaproteobacteria</taxon>
        <taxon>Rhodospirillales</taxon>
        <taxon>Rhodospirillaceae</taxon>
        <taxon>Denitrobaculum</taxon>
    </lineage>
</organism>
<keyword evidence="2" id="KW-1185">Reference proteome</keyword>
<dbReference type="GO" id="GO:0019634">
    <property type="term" value="P:organic phosphonate metabolic process"/>
    <property type="evidence" value="ECO:0007669"/>
    <property type="project" value="InterPro"/>
</dbReference>
<sequence length="143" mass="15381">MSILAKADPGELSRAWDSLDDKPTWRWLRKPETGLVMVRGRAGGTGAAFNLGEMTVTRCAVVTESGDGNQGFTGQGYLAGRDRRHAELAALFDALLQDSSRRSALEDTLLKPLADGLAARRRAASAKSAATKVDFFTLVRGED</sequence>
<dbReference type="NCBIfam" id="TIGR03293">
    <property type="entry name" value="PhnG_redo"/>
    <property type="match status" value="1"/>
</dbReference>